<dbReference type="Gene3D" id="1.10.10.60">
    <property type="entry name" value="Homeodomain-like"/>
    <property type="match status" value="2"/>
</dbReference>
<dbReference type="SUPFAM" id="SSF46689">
    <property type="entry name" value="Homeodomain-like"/>
    <property type="match status" value="2"/>
</dbReference>
<dbReference type="PROSITE" id="PS00041">
    <property type="entry name" value="HTH_ARAC_FAMILY_1"/>
    <property type="match status" value="1"/>
</dbReference>
<organism evidence="5 6">
    <name type="scientific">Sulfurimonas marina</name>
    <dbReference type="NCBI Taxonomy" id="2590551"/>
    <lineage>
        <taxon>Bacteria</taxon>
        <taxon>Pseudomonadati</taxon>
        <taxon>Campylobacterota</taxon>
        <taxon>Epsilonproteobacteria</taxon>
        <taxon>Campylobacterales</taxon>
        <taxon>Sulfurimonadaceae</taxon>
        <taxon>Sulfurimonas</taxon>
    </lineage>
</organism>
<protein>
    <submittedName>
        <fullName evidence="5">AraC family transcriptional regulator</fullName>
    </submittedName>
</protein>
<dbReference type="InterPro" id="IPR020449">
    <property type="entry name" value="Tscrpt_reg_AraC-type_HTH"/>
</dbReference>
<keyword evidence="2" id="KW-0238">DNA-binding</keyword>
<dbReference type="KEGG" id="smax:FJR03_08835"/>
<evidence type="ECO:0000256" key="3">
    <source>
        <dbReference type="ARBA" id="ARBA00023163"/>
    </source>
</evidence>
<keyword evidence="1" id="KW-0805">Transcription regulation</keyword>
<keyword evidence="3" id="KW-0804">Transcription</keyword>
<evidence type="ECO:0000313" key="6">
    <source>
        <dbReference type="Proteomes" id="UP000593910"/>
    </source>
</evidence>
<dbReference type="PROSITE" id="PS01124">
    <property type="entry name" value="HTH_ARAC_FAMILY_2"/>
    <property type="match status" value="1"/>
</dbReference>
<gene>
    <name evidence="5" type="ORF">FJR03_08835</name>
</gene>
<dbReference type="InterPro" id="IPR009594">
    <property type="entry name" value="Tscrpt_reg_HTH_AraC_N"/>
</dbReference>
<evidence type="ECO:0000259" key="4">
    <source>
        <dbReference type="PROSITE" id="PS01124"/>
    </source>
</evidence>
<evidence type="ECO:0000313" key="5">
    <source>
        <dbReference type="EMBL" id="QOP41832.1"/>
    </source>
</evidence>
<dbReference type="InterPro" id="IPR009057">
    <property type="entry name" value="Homeodomain-like_sf"/>
</dbReference>
<keyword evidence="6" id="KW-1185">Reference proteome</keyword>
<dbReference type="Pfam" id="PF06719">
    <property type="entry name" value="AraC_N"/>
    <property type="match status" value="1"/>
</dbReference>
<feature type="domain" description="HTH araC/xylS-type" evidence="4">
    <location>
        <begin position="191"/>
        <end position="289"/>
    </location>
</feature>
<evidence type="ECO:0000256" key="1">
    <source>
        <dbReference type="ARBA" id="ARBA00023015"/>
    </source>
</evidence>
<dbReference type="GO" id="GO:0003700">
    <property type="term" value="F:DNA-binding transcription factor activity"/>
    <property type="evidence" value="ECO:0007669"/>
    <property type="project" value="InterPro"/>
</dbReference>
<sequence length="291" mass="33937">MKETLIQELLEKYRFENKQGFKRTFLDEVKLFQINHHEQGKPLLYKRGIILIASGQKRGYIDNQQVTLGSEHYVIIAAVQPFECETFVFDRVIKGLYIDLDMQRLQRITALLDEIPKSKTKKMPQNVVTGDMNSELDLAFNSLMKSLLDPQDTRVLGEHILDEIYYRIIQSEAGQHLVELCSKNTQFSRISNIVDDIQDRLEETISIDELARKTGMSKANFHRKFKEIFNDSPIQYIKKVKLNKARQYILFEKMKVVDAAYKVGYESPAQFSREFKSQFGFPPSELKKIVL</sequence>
<reference evidence="5 6" key="1">
    <citation type="submission" date="2019-06" db="EMBL/GenBank/DDBJ databases">
        <title>Sulfurimonas gotlandica sp. nov., a chemoautotrophic and psychrotolerant epsilonproteobacterium isolated from a pelagic redoxcline, and an emended description of the genus Sulfurimonas.</title>
        <authorList>
            <person name="Wang S."/>
            <person name="Jiang L."/>
            <person name="Shao Z."/>
        </authorList>
    </citation>
    <scope>NUCLEOTIDE SEQUENCE [LARGE SCALE GENOMIC DNA]</scope>
    <source>
        <strain evidence="5 6">B2</strain>
    </source>
</reference>
<dbReference type="AlphaFoldDB" id="A0A7M1AZN4"/>
<dbReference type="Proteomes" id="UP000593910">
    <property type="component" value="Chromosome"/>
</dbReference>
<dbReference type="SMART" id="SM00342">
    <property type="entry name" value="HTH_ARAC"/>
    <property type="match status" value="1"/>
</dbReference>
<evidence type="ECO:0000256" key="2">
    <source>
        <dbReference type="ARBA" id="ARBA00023125"/>
    </source>
</evidence>
<dbReference type="InterPro" id="IPR018060">
    <property type="entry name" value="HTH_AraC"/>
</dbReference>
<dbReference type="GO" id="GO:0043565">
    <property type="term" value="F:sequence-specific DNA binding"/>
    <property type="evidence" value="ECO:0007669"/>
    <property type="project" value="InterPro"/>
</dbReference>
<dbReference type="EMBL" id="CP041165">
    <property type="protein sequence ID" value="QOP41832.1"/>
    <property type="molecule type" value="Genomic_DNA"/>
</dbReference>
<dbReference type="InterPro" id="IPR018062">
    <property type="entry name" value="HTH_AraC-typ_CS"/>
</dbReference>
<dbReference type="PRINTS" id="PR00032">
    <property type="entry name" value="HTHARAC"/>
</dbReference>
<dbReference type="Pfam" id="PF12833">
    <property type="entry name" value="HTH_18"/>
    <property type="match status" value="1"/>
</dbReference>
<proteinExistence type="predicted"/>
<name>A0A7M1AZN4_9BACT</name>
<dbReference type="RefSeq" id="WP_193113153.1">
    <property type="nucleotide sequence ID" value="NZ_CP041165.1"/>
</dbReference>
<dbReference type="PANTHER" id="PTHR43436:SF1">
    <property type="entry name" value="TRANSCRIPTIONAL REGULATORY PROTEIN"/>
    <property type="match status" value="1"/>
</dbReference>
<accession>A0A7M1AZN4</accession>
<dbReference type="PANTHER" id="PTHR43436">
    <property type="entry name" value="ARAC-FAMILY TRANSCRIPTIONAL REGULATOR"/>
    <property type="match status" value="1"/>
</dbReference>